<reference evidence="3 4" key="1">
    <citation type="submission" date="2015-09" db="EMBL/GenBank/DDBJ databases">
        <title>Trachymyrmex cornetzi WGS genome.</title>
        <authorList>
            <person name="Nygaard S."/>
            <person name="Hu H."/>
            <person name="Boomsma J."/>
            <person name="Zhang G."/>
        </authorList>
    </citation>
    <scope>NUCLEOTIDE SEQUENCE [LARGE SCALE GENOMIC DNA]</scope>
    <source>
        <strain evidence="3">Tcor2-1</strain>
        <tissue evidence="3">Whole body</tissue>
    </source>
</reference>
<dbReference type="PANTHER" id="PTHR35617:SF3">
    <property type="entry name" value="CORE-BINDING (CB) DOMAIN-CONTAINING PROTEIN"/>
    <property type="match status" value="1"/>
</dbReference>
<accession>A0A151IXP8</accession>
<dbReference type="Gene3D" id="1.10.443.10">
    <property type="entry name" value="Intergrase catalytic core"/>
    <property type="match status" value="1"/>
</dbReference>
<dbReference type="SUPFAM" id="SSF56349">
    <property type="entry name" value="DNA breaking-rejoining enzymes"/>
    <property type="match status" value="1"/>
</dbReference>
<sequence>MVESITKSTLKQYQSVLRKWWDFAHEKGWDVFNAHTTDILSFLSEKFKDDASYGVLNTSRSAIALMDGLITRFLKGVFRQKSTKPKYSSTWDTTSVLIYMENLPPMTHLKLKDATEKLATLLALVTAHRLQTLSVINITNISRSSEGITIKIPDLIKTSKPGSFQGLCVASCVLEYLEITEDLREESNNRLLISSIKPFGSVSPQTIGHWIKSLLAKAGVDTDQFSAYSTRHAAVSPVIRRTAGWSAQSQTFMKYYNRPVQASDNHFASSS</sequence>
<dbReference type="Proteomes" id="UP000078492">
    <property type="component" value="Unassembled WGS sequence"/>
</dbReference>
<organism evidence="3 4">
    <name type="scientific">Trachymyrmex cornetzi</name>
    <dbReference type="NCBI Taxonomy" id="471704"/>
    <lineage>
        <taxon>Eukaryota</taxon>
        <taxon>Metazoa</taxon>
        <taxon>Ecdysozoa</taxon>
        <taxon>Arthropoda</taxon>
        <taxon>Hexapoda</taxon>
        <taxon>Insecta</taxon>
        <taxon>Pterygota</taxon>
        <taxon>Neoptera</taxon>
        <taxon>Endopterygota</taxon>
        <taxon>Hymenoptera</taxon>
        <taxon>Apocrita</taxon>
        <taxon>Aculeata</taxon>
        <taxon>Formicoidea</taxon>
        <taxon>Formicidae</taxon>
        <taxon>Myrmicinae</taxon>
        <taxon>Trachymyrmex</taxon>
    </lineage>
</organism>
<dbReference type="GO" id="GO:0015074">
    <property type="term" value="P:DNA integration"/>
    <property type="evidence" value="ECO:0007669"/>
    <property type="project" value="InterPro"/>
</dbReference>
<dbReference type="InterPro" id="IPR010998">
    <property type="entry name" value="Integrase_recombinase_N"/>
</dbReference>
<keyword evidence="1" id="KW-0238">DNA-binding</keyword>
<evidence type="ECO:0000256" key="2">
    <source>
        <dbReference type="ARBA" id="ARBA00023172"/>
    </source>
</evidence>
<dbReference type="PANTHER" id="PTHR35617">
    <property type="entry name" value="PHAGE_INTEGRASE DOMAIN-CONTAINING PROTEIN"/>
    <property type="match status" value="1"/>
</dbReference>
<dbReference type="InterPro" id="IPR013762">
    <property type="entry name" value="Integrase-like_cat_sf"/>
</dbReference>
<dbReference type="GO" id="GO:0003677">
    <property type="term" value="F:DNA binding"/>
    <property type="evidence" value="ECO:0007669"/>
    <property type="project" value="UniProtKB-KW"/>
</dbReference>
<keyword evidence="4" id="KW-1185">Reference proteome</keyword>
<evidence type="ECO:0000313" key="4">
    <source>
        <dbReference type="Proteomes" id="UP000078492"/>
    </source>
</evidence>
<dbReference type="Gene3D" id="1.10.150.130">
    <property type="match status" value="1"/>
</dbReference>
<dbReference type="AlphaFoldDB" id="A0A151IXP8"/>
<evidence type="ECO:0008006" key="5">
    <source>
        <dbReference type="Google" id="ProtNLM"/>
    </source>
</evidence>
<evidence type="ECO:0000313" key="3">
    <source>
        <dbReference type="EMBL" id="KYN13014.1"/>
    </source>
</evidence>
<dbReference type="InterPro" id="IPR011010">
    <property type="entry name" value="DNA_brk_join_enz"/>
</dbReference>
<dbReference type="EMBL" id="KQ980795">
    <property type="protein sequence ID" value="KYN13014.1"/>
    <property type="molecule type" value="Genomic_DNA"/>
</dbReference>
<dbReference type="STRING" id="471704.A0A151IXP8"/>
<gene>
    <name evidence="3" type="ORF">ALC57_14789</name>
</gene>
<protein>
    <recommendedName>
        <fullName evidence="5">Tyr recombinase domain-containing protein</fullName>
    </recommendedName>
</protein>
<keyword evidence="2" id="KW-0233">DNA recombination</keyword>
<evidence type="ECO:0000256" key="1">
    <source>
        <dbReference type="ARBA" id="ARBA00023125"/>
    </source>
</evidence>
<name>A0A151IXP8_9HYME</name>
<dbReference type="GO" id="GO:0006310">
    <property type="term" value="P:DNA recombination"/>
    <property type="evidence" value="ECO:0007669"/>
    <property type="project" value="UniProtKB-KW"/>
</dbReference>
<proteinExistence type="predicted"/>